<dbReference type="SUPFAM" id="SSF53901">
    <property type="entry name" value="Thiolase-like"/>
    <property type="match status" value="1"/>
</dbReference>
<dbReference type="Gene3D" id="3.40.47.10">
    <property type="match status" value="1"/>
</dbReference>
<evidence type="ECO:0000313" key="1">
    <source>
        <dbReference type="EMBL" id="EKC52851.1"/>
    </source>
</evidence>
<name>K1T006_9ZZZZ</name>
<dbReference type="AlphaFoldDB" id="K1T006"/>
<dbReference type="InterPro" id="IPR016039">
    <property type="entry name" value="Thiolase-like"/>
</dbReference>
<feature type="non-terminal residue" evidence="1">
    <location>
        <position position="144"/>
    </location>
</feature>
<organism evidence="1">
    <name type="scientific">human gut metagenome</name>
    <dbReference type="NCBI Taxonomy" id="408170"/>
    <lineage>
        <taxon>unclassified sequences</taxon>
        <taxon>metagenomes</taxon>
        <taxon>organismal metagenomes</taxon>
    </lineage>
</organism>
<reference evidence="1" key="1">
    <citation type="journal article" date="2013" name="Environ. Microbiol.">
        <title>Microbiota from the distal guts of lean and obese adolescents exhibit partial functional redundancy besides clear differences in community structure.</title>
        <authorList>
            <person name="Ferrer M."/>
            <person name="Ruiz A."/>
            <person name="Lanza F."/>
            <person name="Haange S.B."/>
            <person name="Oberbach A."/>
            <person name="Till H."/>
            <person name="Bargiela R."/>
            <person name="Campoy C."/>
            <person name="Segura M.T."/>
            <person name="Richter M."/>
            <person name="von Bergen M."/>
            <person name="Seifert J."/>
            <person name="Suarez A."/>
        </authorList>
    </citation>
    <scope>NUCLEOTIDE SEQUENCE</scope>
</reference>
<dbReference type="EMBL" id="AJWZ01008892">
    <property type="protein sequence ID" value="EKC52851.1"/>
    <property type="molecule type" value="Genomic_DNA"/>
</dbReference>
<protein>
    <submittedName>
        <fullName evidence="1">3-oxoacyl-[acyl-carrier-protein] synthase</fullName>
    </submittedName>
</protein>
<dbReference type="PROSITE" id="PS51257">
    <property type="entry name" value="PROKAR_LIPOPROTEIN"/>
    <property type="match status" value="1"/>
</dbReference>
<accession>K1T006</accession>
<proteinExistence type="predicted"/>
<comment type="caution">
    <text evidence="1">The sequence shown here is derived from an EMBL/GenBank/DDBJ whole genome shotgun (WGS) entry which is preliminary data.</text>
</comment>
<sequence>MKEPIWITGAGIVSAVGCNKREVLESLVAGRSGIGPMRYLRSVHIEFPVGEVPMSDEELCAALGIDASTPTIRTALLGMLALGEALDEAGLSGGELPGAAFISGTTVGGMDRSECYYPDFLANDSRNEYIAMHDCGASTELIAD</sequence>
<gene>
    <name evidence="1" type="ORF">OBE_12885</name>
</gene>
<dbReference type="GO" id="GO:0016746">
    <property type="term" value="F:acyltransferase activity"/>
    <property type="evidence" value="ECO:0007669"/>
    <property type="project" value="InterPro"/>
</dbReference>